<dbReference type="PANTHER" id="PTHR24198:SF176">
    <property type="entry name" value="ANKYRIN REPEAT AND SOCS BOX CONTAINING 14"/>
    <property type="match status" value="1"/>
</dbReference>
<reference evidence="6" key="1">
    <citation type="submission" date="2025-08" db="UniProtKB">
        <authorList>
            <consortium name="Ensembl"/>
        </authorList>
    </citation>
    <scope>IDENTIFICATION</scope>
</reference>
<feature type="repeat" description="ANK" evidence="4">
    <location>
        <begin position="233"/>
        <end position="265"/>
    </location>
</feature>
<dbReference type="GO" id="GO:0005737">
    <property type="term" value="C:cytoplasm"/>
    <property type="evidence" value="ECO:0007669"/>
    <property type="project" value="TreeGrafter"/>
</dbReference>
<keyword evidence="2" id="KW-0677">Repeat</keyword>
<dbReference type="Pfam" id="PF00023">
    <property type="entry name" value="Ank"/>
    <property type="match status" value="1"/>
</dbReference>
<feature type="repeat" description="ANK" evidence="4">
    <location>
        <begin position="298"/>
        <end position="330"/>
    </location>
</feature>
<dbReference type="Pfam" id="PF12796">
    <property type="entry name" value="Ank_2"/>
    <property type="match status" value="3"/>
</dbReference>
<dbReference type="SUPFAM" id="SSF48403">
    <property type="entry name" value="Ankyrin repeat"/>
    <property type="match status" value="2"/>
</dbReference>
<dbReference type="AlphaFoldDB" id="A0A8C4ZIW4"/>
<evidence type="ECO:0000256" key="4">
    <source>
        <dbReference type="PROSITE-ProRule" id="PRU00023"/>
    </source>
</evidence>
<dbReference type="GO" id="GO:0016567">
    <property type="term" value="P:protein ubiquitination"/>
    <property type="evidence" value="ECO:0007669"/>
    <property type="project" value="UniProtKB-UniPathway"/>
</dbReference>
<dbReference type="PRINTS" id="PR01415">
    <property type="entry name" value="ANKYRIN"/>
</dbReference>
<feature type="repeat" description="ANK" evidence="4">
    <location>
        <begin position="200"/>
        <end position="232"/>
    </location>
</feature>
<reference evidence="6" key="2">
    <citation type="submission" date="2025-09" db="UniProtKB">
        <authorList>
            <consortium name="Ensembl"/>
        </authorList>
    </citation>
    <scope>IDENTIFICATION</scope>
</reference>
<evidence type="ECO:0000259" key="5">
    <source>
        <dbReference type="PROSITE" id="PS50225"/>
    </source>
</evidence>
<feature type="repeat" description="ANK" evidence="4">
    <location>
        <begin position="167"/>
        <end position="199"/>
    </location>
</feature>
<feature type="repeat" description="ANK" evidence="4">
    <location>
        <begin position="266"/>
        <end position="287"/>
    </location>
</feature>
<dbReference type="PROSITE" id="PS50297">
    <property type="entry name" value="ANK_REP_REGION"/>
    <property type="match status" value="6"/>
</dbReference>
<dbReference type="InterPro" id="IPR036770">
    <property type="entry name" value="Ankyrin_rpt-contain_sf"/>
</dbReference>
<evidence type="ECO:0000256" key="1">
    <source>
        <dbReference type="ARBA" id="ARBA00004906"/>
    </source>
</evidence>
<dbReference type="Gene3D" id="1.10.750.20">
    <property type="entry name" value="SOCS box"/>
    <property type="match status" value="1"/>
</dbReference>
<proteinExistence type="predicted"/>
<organism evidence="6 7">
    <name type="scientific">Gadus morhua</name>
    <name type="common">Atlantic cod</name>
    <dbReference type="NCBI Taxonomy" id="8049"/>
    <lineage>
        <taxon>Eukaryota</taxon>
        <taxon>Metazoa</taxon>
        <taxon>Chordata</taxon>
        <taxon>Craniata</taxon>
        <taxon>Vertebrata</taxon>
        <taxon>Euteleostomi</taxon>
        <taxon>Actinopterygii</taxon>
        <taxon>Neopterygii</taxon>
        <taxon>Teleostei</taxon>
        <taxon>Neoteleostei</taxon>
        <taxon>Acanthomorphata</taxon>
        <taxon>Zeiogadaria</taxon>
        <taxon>Gadariae</taxon>
        <taxon>Gadiformes</taxon>
        <taxon>Gadoidei</taxon>
        <taxon>Gadidae</taxon>
        <taxon>Gadus</taxon>
    </lineage>
</organism>
<dbReference type="Pfam" id="PF07525">
    <property type="entry name" value="SOCS_box"/>
    <property type="match status" value="1"/>
</dbReference>
<evidence type="ECO:0000256" key="3">
    <source>
        <dbReference type="ARBA" id="ARBA00023043"/>
    </source>
</evidence>
<dbReference type="InterPro" id="IPR036036">
    <property type="entry name" value="SOCS_box-like_dom_sf"/>
</dbReference>
<dbReference type="SMART" id="SM00253">
    <property type="entry name" value="SOCS"/>
    <property type="match status" value="1"/>
</dbReference>
<evidence type="ECO:0000313" key="7">
    <source>
        <dbReference type="Proteomes" id="UP000694546"/>
    </source>
</evidence>
<feature type="repeat" description="ANK" evidence="4">
    <location>
        <begin position="370"/>
        <end position="402"/>
    </location>
</feature>
<dbReference type="OMA" id="GQENFTG"/>
<evidence type="ECO:0000256" key="2">
    <source>
        <dbReference type="ARBA" id="ARBA00022737"/>
    </source>
</evidence>
<accession>A0A8C4ZIW4</accession>
<dbReference type="PANTHER" id="PTHR24198">
    <property type="entry name" value="ANKYRIN REPEAT AND PROTEIN KINASE DOMAIN-CONTAINING PROTEIN"/>
    <property type="match status" value="1"/>
</dbReference>
<feature type="repeat" description="ANK" evidence="4">
    <location>
        <begin position="134"/>
        <end position="166"/>
    </location>
</feature>
<protein>
    <recommendedName>
        <fullName evidence="5">SOCS box domain-containing protein</fullName>
    </recommendedName>
</protein>
<dbReference type="InterPro" id="IPR001496">
    <property type="entry name" value="SOCS_box"/>
</dbReference>
<dbReference type="UniPathway" id="UPA00143"/>
<keyword evidence="3 4" id="KW-0040">ANK repeat</keyword>
<dbReference type="GeneTree" id="ENSGT00940000156550"/>
<dbReference type="Gene3D" id="1.25.40.20">
    <property type="entry name" value="Ankyrin repeat-containing domain"/>
    <property type="match status" value="3"/>
</dbReference>
<dbReference type="PROSITE" id="PS50225">
    <property type="entry name" value="SOCS"/>
    <property type="match status" value="1"/>
</dbReference>
<dbReference type="SMART" id="SM00969">
    <property type="entry name" value="SOCS_box"/>
    <property type="match status" value="1"/>
</dbReference>
<feature type="repeat" description="ANK" evidence="4">
    <location>
        <begin position="101"/>
        <end position="133"/>
    </location>
</feature>
<evidence type="ECO:0000313" key="6">
    <source>
        <dbReference type="Ensembl" id="ENSGMOP00000014270.2"/>
    </source>
</evidence>
<comment type="pathway">
    <text evidence="1">Protein modification; protein ubiquitination.</text>
</comment>
<dbReference type="SUPFAM" id="SSF158235">
    <property type="entry name" value="SOCS box-like"/>
    <property type="match status" value="1"/>
</dbReference>
<dbReference type="SMART" id="SM00248">
    <property type="entry name" value="ANK"/>
    <property type="match status" value="11"/>
</dbReference>
<sequence length="570" mass="63001">MDNVMCAYSMYMFMCSHLIPVSGWLGGSSSSAESKEIFRAIREGDESLLKALCAGEKDRFKETDSIGWIPLHEAAAQRNKTILELTYRASGNGTLECRNVCGQTALMVAVGRGLKENVFYLLQQGAGPDTSDNNKDTPLQLAVRSGRPDLVEVLLSGGCSVNQRGVYGRTAVHEAAQQGSLPTLLRLLEVGGQVDPRSNYDLTPLALATLAGHTDLVSTLLERGASVSSQAKDGASILYESCARGVPSIIRQLLAHGADANVTKLTGHLPLHRAAHRGHLEAVELLIPCTSLVCIEESGMSPLHAAAGGGHTFCIKALLDAGYDPNFMLHHCVRRNYDDERRSALSYAVSNSDLASVRLLLAAGARTNQDPVSCLQMALRLGNFELIHLLLQSGANVNYYSMVNTTHYPSALQYALRDPVLLRMLCNYGYDVKRCFDCRYGDASHVPDDYEGWSDTVIKDTMFCEVMTISWLRHLTGHVVRILLDYVDHVTLCSQIQSALRGQEQWAEICHIQESARSLQHLCRLAIRRRLGLRKLRAPVFISLLPLPRRLKDYILFREHDLYSQHETQP</sequence>
<keyword evidence="7" id="KW-1185">Reference proteome</keyword>
<name>A0A8C4ZIW4_GADMO</name>
<dbReference type="InterPro" id="IPR002110">
    <property type="entry name" value="Ankyrin_rpt"/>
</dbReference>
<dbReference type="Ensembl" id="ENSGMOT00000014638.2">
    <property type="protein sequence ID" value="ENSGMOP00000014270.2"/>
    <property type="gene ID" value="ENSGMOG00000013339.2"/>
</dbReference>
<feature type="domain" description="SOCS box" evidence="5">
    <location>
        <begin position="513"/>
        <end position="561"/>
    </location>
</feature>
<dbReference type="Proteomes" id="UP000694546">
    <property type="component" value="Chromosome 13"/>
</dbReference>
<dbReference type="PROSITE" id="PS50088">
    <property type="entry name" value="ANK_REPEAT"/>
    <property type="match status" value="8"/>
</dbReference>